<keyword evidence="4" id="KW-1185">Reference proteome</keyword>
<feature type="domain" description="Response regulatory" evidence="2">
    <location>
        <begin position="4"/>
        <end position="115"/>
    </location>
</feature>
<gene>
    <name evidence="3" type="ORF">GCM10010923_17270</name>
</gene>
<name>A0ABQ1FDV0_9SPHN</name>
<feature type="modified residue" description="4-aspartylphosphate" evidence="1">
    <location>
        <position position="53"/>
    </location>
</feature>
<dbReference type="EMBL" id="BMID01000001">
    <property type="protein sequence ID" value="GGA07747.1"/>
    <property type="molecule type" value="Genomic_DNA"/>
</dbReference>
<evidence type="ECO:0000259" key="2">
    <source>
        <dbReference type="PROSITE" id="PS50110"/>
    </source>
</evidence>
<dbReference type="RefSeq" id="WP_229658140.1">
    <property type="nucleotide sequence ID" value="NZ_BMID01000001.1"/>
</dbReference>
<dbReference type="SUPFAM" id="SSF52172">
    <property type="entry name" value="CheY-like"/>
    <property type="match status" value="1"/>
</dbReference>
<dbReference type="PROSITE" id="PS50110">
    <property type="entry name" value="RESPONSE_REGULATORY"/>
    <property type="match status" value="1"/>
</dbReference>
<comment type="caution">
    <text evidence="3">The sequence shown here is derived from an EMBL/GenBank/DDBJ whole genome shotgun (WGS) entry which is preliminary data.</text>
</comment>
<proteinExistence type="predicted"/>
<dbReference type="Proteomes" id="UP000603317">
    <property type="component" value="Unassembled WGS sequence"/>
</dbReference>
<evidence type="ECO:0000256" key="1">
    <source>
        <dbReference type="PROSITE-ProRule" id="PRU00169"/>
    </source>
</evidence>
<reference evidence="4" key="1">
    <citation type="journal article" date="2019" name="Int. J. Syst. Evol. Microbiol.">
        <title>The Global Catalogue of Microorganisms (GCM) 10K type strain sequencing project: providing services to taxonomists for standard genome sequencing and annotation.</title>
        <authorList>
            <consortium name="The Broad Institute Genomics Platform"/>
            <consortium name="The Broad Institute Genome Sequencing Center for Infectious Disease"/>
            <person name="Wu L."/>
            <person name="Ma J."/>
        </authorList>
    </citation>
    <scope>NUCLEOTIDE SEQUENCE [LARGE SCALE GENOMIC DNA]</scope>
    <source>
        <strain evidence="4">CGMCC 1.15297</strain>
    </source>
</reference>
<dbReference type="InterPro" id="IPR001789">
    <property type="entry name" value="Sig_transdc_resp-reg_receiver"/>
</dbReference>
<keyword evidence="1" id="KW-0597">Phosphoprotein</keyword>
<evidence type="ECO:0000313" key="3">
    <source>
        <dbReference type="EMBL" id="GGA07747.1"/>
    </source>
</evidence>
<evidence type="ECO:0000313" key="4">
    <source>
        <dbReference type="Proteomes" id="UP000603317"/>
    </source>
</evidence>
<organism evidence="3 4">
    <name type="scientific">Blastomonas marina</name>
    <dbReference type="NCBI Taxonomy" id="1867408"/>
    <lineage>
        <taxon>Bacteria</taxon>
        <taxon>Pseudomonadati</taxon>
        <taxon>Pseudomonadota</taxon>
        <taxon>Alphaproteobacteria</taxon>
        <taxon>Sphingomonadales</taxon>
        <taxon>Sphingomonadaceae</taxon>
        <taxon>Blastomonas</taxon>
    </lineage>
</organism>
<accession>A0ABQ1FDV0</accession>
<dbReference type="Gene3D" id="3.40.50.2300">
    <property type="match status" value="1"/>
</dbReference>
<sequence>MNGTLLLVEDEALILMDLEFAAEDAGYDYCAVRSVQAALEALETRDIVAAVLDVNLGGGETCVPIAEALGGRGIPYILHSGDLDRNDELVRTLDAELIKKPARSETVVERAMTLAPE</sequence>
<dbReference type="InterPro" id="IPR011006">
    <property type="entry name" value="CheY-like_superfamily"/>
</dbReference>
<protein>
    <recommendedName>
        <fullName evidence="2">Response regulatory domain-containing protein</fullName>
    </recommendedName>
</protein>